<dbReference type="EMBL" id="FQXS01000035">
    <property type="protein sequence ID" value="SHI10592.1"/>
    <property type="molecule type" value="Genomic_DNA"/>
</dbReference>
<organism evidence="1 2">
    <name type="scientific">Desulfofustis glycolicus DSM 9705</name>
    <dbReference type="NCBI Taxonomy" id="1121409"/>
    <lineage>
        <taxon>Bacteria</taxon>
        <taxon>Pseudomonadati</taxon>
        <taxon>Thermodesulfobacteriota</taxon>
        <taxon>Desulfobulbia</taxon>
        <taxon>Desulfobulbales</taxon>
        <taxon>Desulfocapsaceae</taxon>
        <taxon>Desulfofustis</taxon>
    </lineage>
</organism>
<dbReference type="STRING" id="1121409.SAMN02745124_03961"/>
<dbReference type="RefSeq" id="WP_073378892.1">
    <property type="nucleotide sequence ID" value="NZ_FQXS01000035.1"/>
</dbReference>
<dbReference type="SUPFAM" id="SSF52402">
    <property type="entry name" value="Adenine nucleotide alpha hydrolases-like"/>
    <property type="match status" value="1"/>
</dbReference>
<proteinExistence type="predicted"/>
<keyword evidence="2" id="KW-1185">Reference proteome</keyword>
<name>A0A1M5YF71_9BACT</name>
<accession>A0A1M5YF71</accession>
<sequence length="487" mass="54422">MPFPEQPVLQNRWQLRRHDGAAYLVYYGLRNPPRHTRSVIELAPEIADSIGALDGSQPGTEPAAERAAHPQFGELIRNGVIVDRGHLRPDATPDDRRQCIRCVTDNYLLPGLEFDENGLCAFCQCYAQAEATGQSAGPRESITDEELQRIAADNTDSRFDVMVLCTGGKDSTFLLWYLAKKLKLRVLAASWNMPYTNETCRDNLHRSIRLLPDVEFVERTLPWNLVRQAMHDQFAGIGLPCLCPMAAHALFYPVAFQEKIPLIMHGVEEVQLAIMSYVMSELKTGGSTQRSVPDYRAGTLGFLQTITAAPVPTHPFAINADMVRYMGSIREVLAPIYGPLEEIIGQAEREPSLPIPHLRRLQTNTSYGSWAEVAALIKKEMQWQMPPGQKGLLHTSCRIEKVKDYCQFKRFQAMRSTSFPQSVVELGAGVYFGLISREAALEELQELGYHREPEVLTPLLADLGIDDAQAVSLGEVPWSLGRCRACS</sequence>
<dbReference type="OrthoDB" id="5366152at2"/>
<reference evidence="1 2" key="1">
    <citation type="submission" date="2016-11" db="EMBL/GenBank/DDBJ databases">
        <authorList>
            <person name="Jaros S."/>
            <person name="Januszkiewicz K."/>
            <person name="Wedrychowicz H."/>
        </authorList>
    </citation>
    <scope>NUCLEOTIDE SEQUENCE [LARGE SCALE GENOMIC DNA]</scope>
    <source>
        <strain evidence="1 2">DSM 9705</strain>
    </source>
</reference>
<dbReference type="Proteomes" id="UP000184139">
    <property type="component" value="Unassembled WGS sequence"/>
</dbReference>
<dbReference type="AlphaFoldDB" id="A0A1M5YF71"/>
<evidence type="ECO:0000313" key="2">
    <source>
        <dbReference type="Proteomes" id="UP000184139"/>
    </source>
</evidence>
<protein>
    <submittedName>
        <fullName evidence="1">Uncharacterized protein</fullName>
    </submittedName>
</protein>
<gene>
    <name evidence="1" type="ORF">SAMN02745124_03961</name>
</gene>
<evidence type="ECO:0000313" key="1">
    <source>
        <dbReference type="EMBL" id="SHI10592.1"/>
    </source>
</evidence>